<sequence>MMYENVKGRSPAASIELASSAKSKFDEFLRRQLGVSDARDPKAVVYALRKLYPTTAARLDDESKGQPIRVQAMPEPAMGMMTGTLDSPGQRRYRQERKALVDDLDIASNLAANRDFKAPVCGWRDSIIAELDEGEAAANLAVDPVSRDRAFYSVRKLGDNARVARLVAMLNPTVSPEFGRLAATIDEIATLLRIMSGEALFRAGFDKGGTVFQVALQDLRQRREALINSLEQLTSTSIQEGYDDWGDGQASYGKLLEQLRARGQSDLRAIVRPDAMSRLLDVLLNNAPRQQSEDMRGIASAVPVELIQLRRLRDIAGTLLDTSTTGFSNNSVNRGVALNAKVQGASAPLAAFTESLTLFIDAFDRPNAGARLLNLVLPTPLTFRDQTGKEQELNDKFRERNDVQELIEDLLMDPSTSVEFWKELARLDRKLYHIDRIIDLFLLDYDEIPVPGGNRVDLHTEMLEQLDANVDVFNVSLAFLREQCGLEEDSLELAKTLTQEAPGQAEEIEDDRNHKYGFPQGGHCNTGEPFTVPPPIRVSLDRIEKNLEPGVFNPGATAARPPGVEPGKREVPASAAPEAGPGGASMGDVASLIEESRSRIMTDVKQQLEAQGPELARQLEQAFSDQLKAVERIIAGKERHGSDGRPTPVNGYSKAGGHTRRHVRHPRKP</sequence>
<dbReference type="RefSeq" id="WP_147445466.1">
    <property type="nucleotide sequence ID" value="NZ_RAWK01000068.1"/>
</dbReference>
<feature type="region of interest" description="Disordered" evidence="1">
    <location>
        <begin position="633"/>
        <end position="669"/>
    </location>
</feature>
<evidence type="ECO:0000313" key="2">
    <source>
        <dbReference type="EMBL" id="RKH67784.1"/>
    </source>
</evidence>
<evidence type="ECO:0000256" key="1">
    <source>
        <dbReference type="SAM" id="MobiDB-lite"/>
    </source>
</evidence>
<feature type="compositionally biased region" description="Basic and acidic residues" evidence="1">
    <location>
        <begin position="633"/>
        <end position="643"/>
    </location>
</feature>
<dbReference type="EMBL" id="RAWK01000068">
    <property type="protein sequence ID" value="RKH67784.1"/>
    <property type="molecule type" value="Genomic_DNA"/>
</dbReference>
<name>A0A3A8QXE2_9BACT</name>
<reference evidence="3" key="1">
    <citation type="submission" date="2018-09" db="EMBL/GenBank/DDBJ databases">
        <authorList>
            <person name="Livingstone P.G."/>
            <person name="Whitworth D.E."/>
        </authorList>
    </citation>
    <scope>NUCLEOTIDE SEQUENCE [LARGE SCALE GENOMIC DNA]</scope>
    <source>
        <strain evidence="3">AB050A</strain>
    </source>
</reference>
<accession>A0A3A8QXE2</accession>
<dbReference type="Proteomes" id="UP000267003">
    <property type="component" value="Unassembled WGS sequence"/>
</dbReference>
<dbReference type="OrthoDB" id="5484072at2"/>
<dbReference type="AlphaFoldDB" id="A0A3A8QXE2"/>
<proteinExistence type="predicted"/>
<evidence type="ECO:0000313" key="3">
    <source>
        <dbReference type="Proteomes" id="UP000267003"/>
    </source>
</evidence>
<keyword evidence="3" id="KW-1185">Reference proteome</keyword>
<comment type="caution">
    <text evidence="2">The sequence shown here is derived from an EMBL/GenBank/DDBJ whole genome shotgun (WGS) entry which is preliminary data.</text>
</comment>
<feature type="compositionally biased region" description="Basic residues" evidence="1">
    <location>
        <begin position="657"/>
        <end position="669"/>
    </location>
</feature>
<protein>
    <submittedName>
        <fullName evidence="2">Uncharacterized protein</fullName>
    </submittedName>
</protein>
<organism evidence="2 3">
    <name type="scientific">Corallococcus aberystwythensis</name>
    <dbReference type="NCBI Taxonomy" id="2316722"/>
    <lineage>
        <taxon>Bacteria</taxon>
        <taxon>Pseudomonadati</taxon>
        <taxon>Myxococcota</taxon>
        <taxon>Myxococcia</taxon>
        <taxon>Myxococcales</taxon>
        <taxon>Cystobacterineae</taxon>
        <taxon>Myxococcaceae</taxon>
        <taxon>Corallococcus</taxon>
    </lineage>
</organism>
<feature type="region of interest" description="Disordered" evidence="1">
    <location>
        <begin position="548"/>
        <end position="587"/>
    </location>
</feature>
<gene>
    <name evidence="2" type="ORF">D7W81_13425</name>
</gene>